<dbReference type="SUPFAM" id="SSF56672">
    <property type="entry name" value="DNA/RNA polymerases"/>
    <property type="match status" value="1"/>
</dbReference>
<gene>
    <name evidence="1" type="ORF">MAR_014744</name>
</gene>
<proteinExistence type="predicted"/>
<name>A0ABY7FF39_MYAAR</name>
<keyword evidence="2" id="KW-1185">Reference proteome</keyword>
<sequence length="270" mass="31848">MIQTKNIVQFRPEFSHLRHSLSPGIDGPGRPIPQGMQFRHRLRFPMRTMTCFKCNKMGHMLNPEVSRMSTYTVMLHLRVRNIIQPRKCSQKIPDLSSLHFQNYYKFVFGQLHKRIREWENITMKNNCPTETLFWIKHERLENGSIECLDKVGVCQPPLIVAPLTVEPTKPRLCLNLMFLNNWIKNISFSLATLKDIPRVVRKGAYFTSLDDKSGFDNVNLNENSILFLFQNFGIWIQTKQLRLPHLKLASYIRREFNVPLFLYIDDRLID</sequence>
<reference evidence="1" key="1">
    <citation type="submission" date="2022-11" db="EMBL/GenBank/DDBJ databases">
        <title>Centuries of genome instability and evolution in soft-shell clam transmissible cancer (bioRxiv).</title>
        <authorList>
            <person name="Hart S.F.M."/>
            <person name="Yonemitsu M.A."/>
            <person name="Giersch R.M."/>
            <person name="Beal B.F."/>
            <person name="Arriagada G."/>
            <person name="Davis B.W."/>
            <person name="Ostrander E.A."/>
            <person name="Goff S.P."/>
            <person name="Metzger M.J."/>
        </authorList>
    </citation>
    <scope>NUCLEOTIDE SEQUENCE</scope>
    <source>
        <strain evidence="1">MELC-2E11</strain>
        <tissue evidence="1">Siphon/mantle</tissue>
    </source>
</reference>
<evidence type="ECO:0008006" key="3">
    <source>
        <dbReference type="Google" id="ProtNLM"/>
    </source>
</evidence>
<accession>A0ABY7FF39</accession>
<dbReference type="InterPro" id="IPR043502">
    <property type="entry name" value="DNA/RNA_pol_sf"/>
</dbReference>
<evidence type="ECO:0000313" key="2">
    <source>
        <dbReference type="Proteomes" id="UP001164746"/>
    </source>
</evidence>
<evidence type="ECO:0000313" key="1">
    <source>
        <dbReference type="EMBL" id="WAR20770.1"/>
    </source>
</evidence>
<dbReference type="Proteomes" id="UP001164746">
    <property type="component" value="Chromosome 12"/>
</dbReference>
<dbReference type="EMBL" id="CP111023">
    <property type="protein sequence ID" value="WAR20770.1"/>
    <property type="molecule type" value="Genomic_DNA"/>
</dbReference>
<organism evidence="1 2">
    <name type="scientific">Mya arenaria</name>
    <name type="common">Soft-shell clam</name>
    <dbReference type="NCBI Taxonomy" id="6604"/>
    <lineage>
        <taxon>Eukaryota</taxon>
        <taxon>Metazoa</taxon>
        <taxon>Spiralia</taxon>
        <taxon>Lophotrochozoa</taxon>
        <taxon>Mollusca</taxon>
        <taxon>Bivalvia</taxon>
        <taxon>Autobranchia</taxon>
        <taxon>Heteroconchia</taxon>
        <taxon>Euheterodonta</taxon>
        <taxon>Imparidentia</taxon>
        <taxon>Neoheterodontei</taxon>
        <taxon>Myida</taxon>
        <taxon>Myoidea</taxon>
        <taxon>Myidae</taxon>
        <taxon>Mya</taxon>
    </lineage>
</organism>
<protein>
    <recommendedName>
        <fullName evidence="3">Reverse transcriptase domain-containing protein</fullName>
    </recommendedName>
</protein>